<comment type="caution">
    <text evidence="4">The sequence shown here is derived from an EMBL/GenBank/DDBJ whole genome shotgun (WGS) entry which is preliminary data.</text>
</comment>
<proteinExistence type="predicted"/>
<dbReference type="SUPFAM" id="SSF51735">
    <property type="entry name" value="NAD(P)-binding Rossmann-fold domains"/>
    <property type="match status" value="1"/>
</dbReference>
<evidence type="ECO:0000313" key="5">
    <source>
        <dbReference type="Proteomes" id="UP000813427"/>
    </source>
</evidence>
<accession>A0A8K0S474</accession>
<dbReference type="InterPro" id="IPR045312">
    <property type="entry name" value="PCBER-like"/>
</dbReference>
<dbReference type="PANTHER" id="PTHR47706">
    <property type="entry name" value="NMRA-LIKE FAMILY PROTEIN"/>
    <property type="match status" value="1"/>
</dbReference>
<protein>
    <submittedName>
        <fullName evidence="4">Isoflavone reductase family protein</fullName>
    </submittedName>
</protein>
<dbReference type="PANTHER" id="PTHR47706:SF10">
    <property type="entry name" value="NMRA-LIKE DOMAIN-CONTAINING PROTEIN"/>
    <property type="match status" value="1"/>
</dbReference>
<keyword evidence="5" id="KW-1185">Reference proteome</keyword>
<evidence type="ECO:0000256" key="1">
    <source>
        <dbReference type="ARBA" id="ARBA00022857"/>
    </source>
</evidence>
<sequence>MDSFKTVLLIGAGGNLGVHVLKTFLDSPYKVSILTRNGSTSTFPEGVPVFRADYSDISQVKHAMEGQDVVISMVAVFATGGQQILVDAAIAAGVKRFFPSEFGPPSRDERFAALHPALPPKVATVDYLQSKESQISWSALIPGAFFDWAMKIGLFGFDIDSKTATLIDGGTATFTASTLPTIARATLAMVEHADETKNQYVYISSFHISQKDILDMVEKVNGQKWTVKHITSEELIAQGKKRLAEGDSMGATDLVGGGALGKQALGDSRPWGLWDEKLGLQKEDLEQSVKDVLDNI</sequence>
<evidence type="ECO:0000313" key="4">
    <source>
        <dbReference type="EMBL" id="KAH7252815.1"/>
    </source>
</evidence>
<evidence type="ECO:0000259" key="3">
    <source>
        <dbReference type="Pfam" id="PF05368"/>
    </source>
</evidence>
<keyword evidence="2" id="KW-0560">Oxidoreductase</keyword>
<dbReference type="Gene3D" id="3.40.50.720">
    <property type="entry name" value="NAD(P)-binding Rossmann-like Domain"/>
    <property type="match status" value="1"/>
</dbReference>
<keyword evidence="1" id="KW-0521">NADP</keyword>
<reference evidence="4" key="1">
    <citation type="journal article" date="2021" name="Nat. Commun.">
        <title>Genetic determinants of endophytism in the Arabidopsis root mycobiome.</title>
        <authorList>
            <person name="Mesny F."/>
            <person name="Miyauchi S."/>
            <person name="Thiergart T."/>
            <person name="Pickel B."/>
            <person name="Atanasova L."/>
            <person name="Karlsson M."/>
            <person name="Huettel B."/>
            <person name="Barry K.W."/>
            <person name="Haridas S."/>
            <person name="Chen C."/>
            <person name="Bauer D."/>
            <person name="Andreopoulos W."/>
            <person name="Pangilinan J."/>
            <person name="LaButti K."/>
            <person name="Riley R."/>
            <person name="Lipzen A."/>
            <person name="Clum A."/>
            <person name="Drula E."/>
            <person name="Henrissat B."/>
            <person name="Kohler A."/>
            <person name="Grigoriev I.V."/>
            <person name="Martin F.M."/>
            <person name="Hacquard S."/>
        </authorList>
    </citation>
    <scope>NUCLEOTIDE SEQUENCE</scope>
    <source>
        <strain evidence="4">MPI-SDFR-AT-0068</strain>
    </source>
</reference>
<feature type="domain" description="NmrA-like" evidence="3">
    <location>
        <begin position="5"/>
        <end position="238"/>
    </location>
</feature>
<organism evidence="4 5">
    <name type="scientific">Fusarium tricinctum</name>
    <dbReference type="NCBI Taxonomy" id="61284"/>
    <lineage>
        <taxon>Eukaryota</taxon>
        <taxon>Fungi</taxon>
        <taxon>Dikarya</taxon>
        <taxon>Ascomycota</taxon>
        <taxon>Pezizomycotina</taxon>
        <taxon>Sordariomycetes</taxon>
        <taxon>Hypocreomycetidae</taxon>
        <taxon>Hypocreales</taxon>
        <taxon>Nectriaceae</taxon>
        <taxon>Fusarium</taxon>
        <taxon>Fusarium tricinctum species complex</taxon>
    </lineage>
</organism>
<dbReference type="EMBL" id="JAGPXF010000003">
    <property type="protein sequence ID" value="KAH7252815.1"/>
    <property type="molecule type" value="Genomic_DNA"/>
</dbReference>
<dbReference type="CDD" id="cd05259">
    <property type="entry name" value="PCBER_SDR_a"/>
    <property type="match status" value="1"/>
</dbReference>
<dbReference type="Pfam" id="PF05368">
    <property type="entry name" value="NmrA"/>
    <property type="match status" value="1"/>
</dbReference>
<dbReference type="GO" id="GO:0016491">
    <property type="term" value="F:oxidoreductase activity"/>
    <property type="evidence" value="ECO:0007669"/>
    <property type="project" value="UniProtKB-KW"/>
</dbReference>
<name>A0A8K0S474_9HYPO</name>
<dbReference type="InterPro" id="IPR008030">
    <property type="entry name" value="NmrA-like"/>
</dbReference>
<dbReference type="InterPro" id="IPR036291">
    <property type="entry name" value="NAD(P)-bd_dom_sf"/>
</dbReference>
<dbReference type="InterPro" id="IPR051609">
    <property type="entry name" value="NmrA/Isoflavone_reductase-like"/>
</dbReference>
<dbReference type="OrthoDB" id="9984533at2759"/>
<evidence type="ECO:0000256" key="2">
    <source>
        <dbReference type="ARBA" id="ARBA00023002"/>
    </source>
</evidence>
<dbReference type="Proteomes" id="UP000813427">
    <property type="component" value="Unassembled WGS sequence"/>
</dbReference>
<dbReference type="AlphaFoldDB" id="A0A8K0S474"/>
<gene>
    <name evidence="4" type="ORF">BKA59DRAFT_492624</name>
</gene>